<gene>
    <name evidence="3" type="ordered locus">Dvul_1991</name>
</gene>
<dbReference type="InterPro" id="IPR051199">
    <property type="entry name" value="LPS_LOS_Heptosyltrfase"/>
</dbReference>
<protein>
    <submittedName>
        <fullName evidence="3">Glycosyl transferase, family 9</fullName>
    </submittedName>
</protein>
<dbReference type="EMBL" id="CP000527">
    <property type="protein sequence ID" value="ABM29007.1"/>
    <property type="molecule type" value="Genomic_DNA"/>
</dbReference>
<dbReference type="RefSeq" id="WP_011792594.1">
    <property type="nucleotide sequence ID" value="NC_008751.1"/>
</dbReference>
<evidence type="ECO:0000256" key="2">
    <source>
        <dbReference type="ARBA" id="ARBA00022679"/>
    </source>
</evidence>
<dbReference type="Gene3D" id="3.40.50.2000">
    <property type="entry name" value="Glycogen Phosphorylase B"/>
    <property type="match status" value="2"/>
</dbReference>
<dbReference type="GO" id="GO:0009244">
    <property type="term" value="P:lipopolysaccharide core region biosynthetic process"/>
    <property type="evidence" value="ECO:0007669"/>
    <property type="project" value="TreeGrafter"/>
</dbReference>
<keyword evidence="2 3" id="KW-0808">Transferase</keyword>
<dbReference type="PANTHER" id="PTHR30160:SF1">
    <property type="entry name" value="LIPOPOLYSACCHARIDE 1,2-N-ACETYLGLUCOSAMINETRANSFERASE-RELATED"/>
    <property type="match status" value="1"/>
</dbReference>
<dbReference type="HOGENOM" id="CLU_038371_3_0_7"/>
<proteinExistence type="predicted"/>
<dbReference type="GO" id="GO:0005829">
    <property type="term" value="C:cytosol"/>
    <property type="evidence" value="ECO:0007669"/>
    <property type="project" value="TreeGrafter"/>
</dbReference>
<name>A0A0H3A9M8_NITV4</name>
<accession>A0A0H3A9M8</accession>
<evidence type="ECO:0000313" key="3">
    <source>
        <dbReference type="EMBL" id="ABM29007.1"/>
    </source>
</evidence>
<dbReference type="Proteomes" id="UP000009173">
    <property type="component" value="Chromosome"/>
</dbReference>
<evidence type="ECO:0000313" key="4">
    <source>
        <dbReference type="Proteomes" id="UP000009173"/>
    </source>
</evidence>
<dbReference type="CDD" id="cd03789">
    <property type="entry name" value="GT9_LPS_heptosyltransferase"/>
    <property type="match status" value="1"/>
</dbReference>
<sequence>MTSIVLPEGGVRRILVCQLRQIGDVLLATPALTLLRRRFLEAEIHVLTESKCVSMLDGNPDVDVVWPLDKKRLSSFFAEVAWYREVAGQGFDIVVDFQQLPRTRWVVAFSGAPVRLSFTPPWYNRWLYTHWVKPRDGYAAMSKASVLEPLGIRWDGERPRLWLRPEERATAREILASAGLAEGQRLVTLDPTHRRITRQWPALHYARLMDIAAEKAPDVRFLPFWGPGEEADIRRMVAACRAGGNVLLPDRMLTLREMAACIAEADMHLGNCSAPRHIAVAVDTPTCVVLGATGTAWTFPSPEHIDVAARLACQPCNRNACDTLQCLRDLAPEHVFEVAMAHLDRFGKRRD</sequence>
<keyword evidence="1" id="KW-0328">Glycosyltransferase</keyword>
<dbReference type="GO" id="GO:0008713">
    <property type="term" value="F:ADP-heptose-lipopolysaccharide heptosyltransferase activity"/>
    <property type="evidence" value="ECO:0007669"/>
    <property type="project" value="TreeGrafter"/>
</dbReference>
<dbReference type="InterPro" id="IPR002201">
    <property type="entry name" value="Glyco_trans_9"/>
</dbReference>
<reference evidence="4" key="1">
    <citation type="journal article" date="2009" name="Environ. Microbiol.">
        <title>Contribution of mobile genetic elements to Desulfovibrio vulgaris genome plasticity.</title>
        <authorList>
            <person name="Walker C.B."/>
            <person name="Stolyar S."/>
            <person name="Chivian D."/>
            <person name="Pinel N."/>
            <person name="Gabster J.A."/>
            <person name="Dehal P.S."/>
            <person name="He Z."/>
            <person name="Yang Z.K."/>
            <person name="Yen H.C."/>
            <person name="Zhou J."/>
            <person name="Wall J.D."/>
            <person name="Hazen T.C."/>
            <person name="Arkin A.P."/>
            <person name="Stahl D.A."/>
        </authorList>
    </citation>
    <scope>NUCLEOTIDE SEQUENCE [LARGE SCALE GENOMIC DNA]</scope>
    <source>
        <strain evidence="4">DP4</strain>
    </source>
</reference>
<dbReference type="PANTHER" id="PTHR30160">
    <property type="entry name" value="TETRAACYLDISACCHARIDE 4'-KINASE-RELATED"/>
    <property type="match status" value="1"/>
</dbReference>
<dbReference type="Pfam" id="PF01075">
    <property type="entry name" value="Glyco_transf_9"/>
    <property type="match status" value="1"/>
</dbReference>
<dbReference type="SUPFAM" id="SSF53756">
    <property type="entry name" value="UDP-Glycosyltransferase/glycogen phosphorylase"/>
    <property type="match status" value="1"/>
</dbReference>
<dbReference type="AlphaFoldDB" id="A0A0H3A9M8"/>
<evidence type="ECO:0000256" key="1">
    <source>
        <dbReference type="ARBA" id="ARBA00022676"/>
    </source>
</evidence>
<dbReference type="KEGG" id="dvl:Dvul_1991"/>
<organism evidence="3 4">
    <name type="scientific">Nitratidesulfovibrio vulgaris (strain DP4)</name>
    <name type="common">Desulfovibrio vulgaris</name>
    <dbReference type="NCBI Taxonomy" id="391774"/>
    <lineage>
        <taxon>Bacteria</taxon>
        <taxon>Pseudomonadati</taxon>
        <taxon>Thermodesulfobacteriota</taxon>
        <taxon>Desulfovibrionia</taxon>
        <taxon>Desulfovibrionales</taxon>
        <taxon>Desulfovibrionaceae</taxon>
        <taxon>Nitratidesulfovibrio</taxon>
    </lineage>
</organism>